<dbReference type="OMA" id="IFGMCPK"/>
<reference evidence="4" key="1">
    <citation type="submission" date="2019-09" db="EMBL/GenBank/DDBJ databases">
        <authorList>
            <person name="Zhang L."/>
        </authorList>
    </citation>
    <scope>NUCLEOTIDE SEQUENCE</scope>
</reference>
<dbReference type="EMBL" id="LR721778">
    <property type="protein sequence ID" value="VVV83891.1"/>
    <property type="molecule type" value="Genomic_DNA"/>
</dbReference>
<dbReference type="PANTHER" id="PTHR13068:SF78">
    <property type="entry name" value="MITOCHONDRIAL TRANSCRIPTION TERMINATION FACTOR FAMILY PROTEIN"/>
    <property type="match status" value="1"/>
</dbReference>
<accession>A0A5K0Z1Z1</accession>
<keyword evidence="2" id="KW-0805">Transcription regulation</keyword>
<dbReference type="GO" id="GO:0003676">
    <property type="term" value="F:nucleic acid binding"/>
    <property type="evidence" value="ECO:0007669"/>
    <property type="project" value="InterPro"/>
</dbReference>
<dbReference type="Gramene" id="NC13G0025650.1">
    <property type="protein sequence ID" value="NC13G0025650.1:cds"/>
    <property type="gene ID" value="NC13G0025650"/>
</dbReference>
<keyword evidence="3" id="KW-0809">Transit peptide</keyword>
<keyword evidence="2" id="KW-0806">Transcription termination</keyword>
<organism evidence="4">
    <name type="scientific">Nymphaea colorata</name>
    <name type="common">pocket water lily</name>
    <dbReference type="NCBI Taxonomy" id="210225"/>
    <lineage>
        <taxon>Eukaryota</taxon>
        <taxon>Viridiplantae</taxon>
        <taxon>Streptophyta</taxon>
        <taxon>Embryophyta</taxon>
        <taxon>Tracheophyta</taxon>
        <taxon>Spermatophyta</taxon>
        <taxon>Magnoliopsida</taxon>
        <taxon>Nymphaeales</taxon>
        <taxon>Nymphaeaceae</taxon>
        <taxon>Nymphaea</taxon>
    </lineage>
</organism>
<name>A0A5K0Z1Z1_9MAGN</name>
<protein>
    <submittedName>
        <fullName evidence="4">Uncharacterized protein</fullName>
    </submittedName>
</protein>
<evidence type="ECO:0000313" key="4">
    <source>
        <dbReference type="EMBL" id="VVV83891.1"/>
    </source>
</evidence>
<comment type="similarity">
    <text evidence="1">Belongs to the mTERF family.</text>
</comment>
<keyword evidence="2" id="KW-0804">Transcription</keyword>
<dbReference type="OrthoDB" id="637682at2759"/>
<evidence type="ECO:0000256" key="1">
    <source>
        <dbReference type="ARBA" id="ARBA00007692"/>
    </source>
</evidence>
<dbReference type="GO" id="GO:0006353">
    <property type="term" value="P:DNA-templated transcription termination"/>
    <property type="evidence" value="ECO:0007669"/>
    <property type="project" value="UniProtKB-KW"/>
</dbReference>
<dbReference type="PANTHER" id="PTHR13068">
    <property type="entry name" value="CGI-12 PROTEIN-RELATED"/>
    <property type="match status" value="1"/>
</dbReference>
<dbReference type="SMART" id="SM00733">
    <property type="entry name" value="Mterf"/>
    <property type="match status" value="7"/>
</dbReference>
<dbReference type="FunFam" id="1.25.70.10:FF:000010">
    <property type="entry name" value="Transcription termination factor MTEF1, chloroplastic"/>
    <property type="match status" value="1"/>
</dbReference>
<dbReference type="Pfam" id="PF02536">
    <property type="entry name" value="mTERF"/>
    <property type="match status" value="2"/>
</dbReference>
<proteinExistence type="inferred from homology"/>
<dbReference type="InterPro" id="IPR003690">
    <property type="entry name" value="MTERF"/>
</dbReference>
<dbReference type="Gene3D" id="1.25.70.10">
    <property type="entry name" value="Transcription termination factor 3, mitochondrial"/>
    <property type="match status" value="1"/>
</dbReference>
<sequence>MPAALRYLVLFTPKASSSPSSSPSLSSRKLNLSSKPALLQCPQLQEIPLNFKEKVLCLELMGVDAGRALSVNPSLHSASLDSIHSIVSFLQRKGIQQKDMARIFGMCPRILTSDIQNDLNPVFEFLSDDLHVPDKSFRKVINKCPRLLVSSVRNQLKPALIYLQRLGINNNEALAYQDPVLLVSSVENTLIPKIRFLTSLGFCYEDVVGMVVRCPSLLTFSVENNFKPKFEYYLEEMKGSLEELKGFPQYFAFSLEKRIKPRHRQIQDAGTKLPISVMLKTSDQEFTELVNKAMAVATD</sequence>
<evidence type="ECO:0000256" key="3">
    <source>
        <dbReference type="ARBA" id="ARBA00022946"/>
    </source>
</evidence>
<dbReference type="InterPro" id="IPR038538">
    <property type="entry name" value="MTERF_sf"/>
</dbReference>
<evidence type="ECO:0000256" key="2">
    <source>
        <dbReference type="ARBA" id="ARBA00022472"/>
    </source>
</evidence>
<gene>
    <name evidence="4" type="ORF">NYM_LOCUS9303</name>
</gene>
<dbReference type="AlphaFoldDB" id="A0A5K0Z1Z1"/>